<keyword evidence="3 5" id="KW-0560">Oxidoreductase</keyword>
<dbReference type="Proteomes" id="UP000652761">
    <property type="component" value="Unassembled WGS sequence"/>
</dbReference>
<evidence type="ECO:0000256" key="4">
    <source>
        <dbReference type="ARBA" id="ARBA00023004"/>
    </source>
</evidence>
<comment type="caution">
    <text evidence="7">The sequence shown here is derived from an EMBL/GenBank/DDBJ whole genome shotgun (WGS) entry which is preliminary data.</text>
</comment>
<dbReference type="PANTHER" id="PTHR47990">
    <property type="entry name" value="2-OXOGLUTARATE (2OG) AND FE(II)-DEPENDENT OXYGENASE SUPERFAMILY PROTEIN-RELATED"/>
    <property type="match status" value="1"/>
</dbReference>
<dbReference type="InterPro" id="IPR026992">
    <property type="entry name" value="DIOX_N"/>
</dbReference>
<evidence type="ECO:0000313" key="8">
    <source>
        <dbReference type="Proteomes" id="UP000652761"/>
    </source>
</evidence>
<evidence type="ECO:0000256" key="5">
    <source>
        <dbReference type="RuleBase" id="RU003682"/>
    </source>
</evidence>
<name>A0A843USG9_COLES</name>
<evidence type="ECO:0000313" key="7">
    <source>
        <dbReference type="EMBL" id="MQL84640.1"/>
    </source>
</evidence>
<keyword evidence="8" id="KW-1185">Reference proteome</keyword>
<dbReference type="PROSITE" id="PS51471">
    <property type="entry name" value="FE2OG_OXY"/>
    <property type="match status" value="1"/>
</dbReference>
<keyword evidence="2 5" id="KW-0479">Metal-binding</keyword>
<dbReference type="AlphaFoldDB" id="A0A843USG9"/>
<organism evidence="7 8">
    <name type="scientific">Colocasia esculenta</name>
    <name type="common">Wild taro</name>
    <name type="synonym">Arum esculentum</name>
    <dbReference type="NCBI Taxonomy" id="4460"/>
    <lineage>
        <taxon>Eukaryota</taxon>
        <taxon>Viridiplantae</taxon>
        <taxon>Streptophyta</taxon>
        <taxon>Embryophyta</taxon>
        <taxon>Tracheophyta</taxon>
        <taxon>Spermatophyta</taxon>
        <taxon>Magnoliopsida</taxon>
        <taxon>Liliopsida</taxon>
        <taxon>Araceae</taxon>
        <taxon>Aroideae</taxon>
        <taxon>Colocasieae</taxon>
        <taxon>Colocasia</taxon>
    </lineage>
</organism>
<gene>
    <name evidence="7" type="ORF">Taro_017154</name>
</gene>
<comment type="similarity">
    <text evidence="5">Belongs to the iron/ascorbate-dependent oxidoreductase family.</text>
</comment>
<dbReference type="InterPro" id="IPR050231">
    <property type="entry name" value="Iron_ascorbate_oxido_reductase"/>
</dbReference>
<evidence type="ECO:0000256" key="1">
    <source>
        <dbReference type="ARBA" id="ARBA00001961"/>
    </source>
</evidence>
<feature type="domain" description="Fe2OG dioxygenase" evidence="6">
    <location>
        <begin position="183"/>
        <end position="286"/>
    </location>
</feature>
<proteinExistence type="inferred from homology"/>
<protein>
    <recommendedName>
        <fullName evidence="6">Fe2OG dioxygenase domain-containing protein</fullName>
    </recommendedName>
</protein>
<dbReference type="Gene3D" id="2.60.120.330">
    <property type="entry name" value="B-lactam Antibiotic, Isopenicillin N Synthase, Chain"/>
    <property type="match status" value="2"/>
</dbReference>
<dbReference type="GO" id="GO:0046872">
    <property type="term" value="F:metal ion binding"/>
    <property type="evidence" value="ECO:0007669"/>
    <property type="project" value="UniProtKB-KW"/>
</dbReference>
<dbReference type="Pfam" id="PF14226">
    <property type="entry name" value="DIOX_N"/>
    <property type="match status" value="1"/>
</dbReference>
<evidence type="ECO:0000259" key="6">
    <source>
        <dbReference type="PROSITE" id="PS51471"/>
    </source>
</evidence>
<dbReference type="GO" id="GO:0016491">
    <property type="term" value="F:oxidoreductase activity"/>
    <property type="evidence" value="ECO:0007669"/>
    <property type="project" value="UniProtKB-KW"/>
</dbReference>
<dbReference type="SUPFAM" id="SSF51197">
    <property type="entry name" value="Clavaminate synthase-like"/>
    <property type="match status" value="1"/>
</dbReference>
<sequence>MASDFKTIPVIGESSSSGAPPASFWFSIWCPIMGGQESKEEMSLQKDSDNSGRVKFSISMKFQARCEVISRVLRAVNIATMIQESFLCTDISPLLEKCDEPNLEEDPSVLEVVRLLDQACKEAGFFYVTGHGVSDSLIKQVKDVTHKFFELPIDEKVRIKMSSTTGFSVIERWDLGCMENLGKLWKALIHDLSRKIMRGIALALGGPVDAFEGLLTLVNQDDDITALQVRNLSGEWINAMPIPGSFVCNIGDMLKVLSNGLYEPTLHRVINNSSKYRTSIAFFYEPNFDVPMEPLDFCKQKTGGIAKFEKVIYGEHLISKVLTNFVM</sequence>
<dbReference type="InterPro" id="IPR027443">
    <property type="entry name" value="IPNS-like_sf"/>
</dbReference>
<reference evidence="7" key="1">
    <citation type="submission" date="2017-07" db="EMBL/GenBank/DDBJ databases">
        <title>Taro Niue Genome Assembly and Annotation.</title>
        <authorList>
            <person name="Atibalentja N."/>
            <person name="Keating K."/>
            <person name="Fields C.J."/>
        </authorList>
    </citation>
    <scope>NUCLEOTIDE SEQUENCE</scope>
    <source>
        <strain evidence="7">Niue_2</strain>
        <tissue evidence="7">Leaf</tissue>
    </source>
</reference>
<accession>A0A843USG9</accession>
<comment type="cofactor">
    <cofactor evidence="1">
        <name>L-ascorbate</name>
        <dbReference type="ChEBI" id="CHEBI:38290"/>
    </cofactor>
</comment>
<dbReference type="EMBL" id="NMUH01000776">
    <property type="protein sequence ID" value="MQL84640.1"/>
    <property type="molecule type" value="Genomic_DNA"/>
</dbReference>
<dbReference type="OrthoDB" id="288590at2759"/>
<dbReference type="Pfam" id="PF03171">
    <property type="entry name" value="2OG-FeII_Oxy"/>
    <property type="match status" value="1"/>
</dbReference>
<evidence type="ECO:0000256" key="2">
    <source>
        <dbReference type="ARBA" id="ARBA00022723"/>
    </source>
</evidence>
<dbReference type="InterPro" id="IPR005123">
    <property type="entry name" value="Oxoglu/Fe-dep_dioxygenase_dom"/>
</dbReference>
<keyword evidence="4 5" id="KW-0408">Iron</keyword>
<dbReference type="InterPro" id="IPR044861">
    <property type="entry name" value="IPNS-like_FE2OG_OXY"/>
</dbReference>
<evidence type="ECO:0000256" key="3">
    <source>
        <dbReference type="ARBA" id="ARBA00023002"/>
    </source>
</evidence>